<protein>
    <submittedName>
        <fullName evidence="1">Uncharacterized protein</fullName>
    </submittedName>
</protein>
<dbReference type="Proteomes" id="UP001062846">
    <property type="component" value="Chromosome 2"/>
</dbReference>
<reference evidence="1" key="1">
    <citation type="submission" date="2022-02" db="EMBL/GenBank/DDBJ databases">
        <title>Plant Genome Project.</title>
        <authorList>
            <person name="Zhang R.-G."/>
        </authorList>
    </citation>
    <scope>NUCLEOTIDE SEQUENCE</scope>
    <source>
        <strain evidence="1">AT1</strain>
    </source>
</reference>
<evidence type="ECO:0000313" key="2">
    <source>
        <dbReference type="Proteomes" id="UP001062846"/>
    </source>
</evidence>
<comment type="caution">
    <text evidence="1">The sequence shown here is derived from an EMBL/GenBank/DDBJ whole genome shotgun (WGS) entry which is preliminary data.</text>
</comment>
<gene>
    <name evidence="1" type="ORF">RHMOL_Rhmol02G0065100</name>
</gene>
<dbReference type="EMBL" id="CM046389">
    <property type="protein sequence ID" value="KAI8566736.1"/>
    <property type="molecule type" value="Genomic_DNA"/>
</dbReference>
<evidence type="ECO:0000313" key="1">
    <source>
        <dbReference type="EMBL" id="KAI8566736.1"/>
    </source>
</evidence>
<keyword evidence="2" id="KW-1185">Reference proteome</keyword>
<name>A0ACC0PNL7_RHOML</name>
<sequence>MGEAAASSPPPPSSSPPLSSLTFLLPGSTGFGRGFVERRGLLGVGGVDRWWFLRLVAARELVETSSALNPYHKMERKLDNQDDPWGHNPLNG</sequence>
<proteinExistence type="predicted"/>
<accession>A0ACC0PNL7</accession>
<organism evidence="1 2">
    <name type="scientific">Rhododendron molle</name>
    <name type="common">Chinese azalea</name>
    <name type="synonym">Azalea mollis</name>
    <dbReference type="NCBI Taxonomy" id="49168"/>
    <lineage>
        <taxon>Eukaryota</taxon>
        <taxon>Viridiplantae</taxon>
        <taxon>Streptophyta</taxon>
        <taxon>Embryophyta</taxon>
        <taxon>Tracheophyta</taxon>
        <taxon>Spermatophyta</taxon>
        <taxon>Magnoliopsida</taxon>
        <taxon>eudicotyledons</taxon>
        <taxon>Gunneridae</taxon>
        <taxon>Pentapetalae</taxon>
        <taxon>asterids</taxon>
        <taxon>Ericales</taxon>
        <taxon>Ericaceae</taxon>
        <taxon>Ericoideae</taxon>
        <taxon>Rhodoreae</taxon>
        <taxon>Rhododendron</taxon>
    </lineage>
</organism>